<dbReference type="SMART" id="SM00267">
    <property type="entry name" value="GGDEF"/>
    <property type="match status" value="1"/>
</dbReference>
<sequence length="879" mass="98212">MGILMILAYQQEANKLDREELSGNLAHMVPRIKNQQEIWHDDASQLFAIIKWSGMLNLNEPERNAKLKSFFAAQAKDLGFEGVIITDPANGKVLFDFWSTAERPELAGAMEKNQPLWFSDLDTLLYMKAEMISRAQGRNFRIIFFKSWDSAMLSRVSFPGTTAIISLGTRPLLSSAGSPTPEVPQSAVEKYVQRVLGGIKYQEGSKILANVPAAGVPLPLVLTVRSPIKIHRPSPMVLTASVGIILMFGLILFVVFGRWLRQLGTRLDGLTDAVMNFRNVQPSEISNEIRSLVNLADSDKGDQISVMARELSNLMESAIERDTEQRAYLQTLDLLQDAVIELAPDGRLLRATSAWEDLTGIDDIASCNIADNIHADDSANLLEQISALIYQQKVQIHTRFRMFREHEAEKYFWVEGRFAAIRGNNNILSIRGVVRDTTTTYRQERQINHMALHDALTDLPNRVLLEDRMESAIARATRNNLRVALGFIDLDHFKQVNDNFGHKLGDRMLKEVTRRLLTALRSSDTLSRWGGDEFVVLCPDLSSLEDARDITQKLSLLTSKYIKIDGTDFPFTFSAGFAVYPDDAGSSEMLLAQADRAMFYAKSQGRNNIQFFNTIAGKESGRLSFYIQSRLVQAVDLDHIQCWLQPIISAQTGKVIGMEALARWHEPEQGWIPPSVFIPMAESLGLIEKLGKSVWRQALHALTLMPDHHRLSVNLSKRQLFTNTIAQQLCDDLVQANINPDRIILEITESIALSDVAYARERISELDAQGFGISIDDFGVGYSSLSQLHEIPADELKLDISFVRRIHEASGFSMTAAIISIAKSLGMECVGEGVEDASTAALLGSMGVENLQGYHFAKPMPIDEYLLWLAAQVPETSKK</sequence>
<dbReference type="SUPFAM" id="SSF55073">
    <property type="entry name" value="Nucleotide cyclase"/>
    <property type="match status" value="1"/>
</dbReference>
<keyword evidence="1" id="KW-0812">Transmembrane</keyword>
<dbReference type="InterPro" id="IPR000160">
    <property type="entry name" value="GGDEF_dom"/>
</dbReference>
<evidence type="ECO:0000313" key="4">
    <source>
        <dbReference type="EMBL" id="KXS33011.1"/>
    </source>
</evidence>
<dbReference type="NCBIfam" id="TIGR00254">
    <property type="entry name" value="GGDEF"/>
    <property type="match status" value="1"/>
</dbReference>
<dbReference type="CDD" id="cd00130">
    <property type="entry name" value="PAS"/>
    <property type="match status" value="1"/>
</dbReference>
<proteinExistence type="predicted"/>
<organism evidence="4 5">
    <name type="scientific">Candidatus Gallionella acididurans</name>
    <dbReference type="NCBI Taxonomy" id="1796491"/>
    <lineage>
        <taxon>Bacteria</taxon>
        <taxon>Pseudomonadati</taxon>
        <taxon>Pseudomonadota</taxon>
        <taxon>Betaproteobacteria</taxon>
        <taxon>Nitrosomonadales</taxon>
        <taxon>Gallionellaceae</taxon>
        <taxon>Gallionella</taxon>
    </lineage>
</organism>
<dbReference type="SUPFAM" id="SSF141868">
    <property type="entry name" value="EAL domain-like"/>
    <property type="match status" value="1"/>
</dbReference>
<comment type="caution">
    <text evidence="4">The sequence shown here is derived from an EMBL/GenBank/DDBJ whole genome shotgun (WGS) entry which is preliminary data.</text>
</comment>
<keyword evidence="1" id="KW-1133">Transmembrane helix</keyword>
<dbReference type="NCBIfam" id="TIGR00229">
    <property type="entry name" value="sensory_box"/>
    <property type="match status" value="1"/>
</dbReference>
<dbReference type="PROSITE" id="PS50883">
    <property type="entry name" value="EAL"/>
    <property type="match status" value="1"/>
</dbReference>
<dbReference type="PANTHER" id="PTHR44757:SF2">
    <property type="entry name" value="BIOFILM ARCHITECTURE MAINTENANCE PROTEIN MBAA"/>
    <property type="match status" value="1"/>
</dbReference>
<accession>A0A139BVL2</accession>
<dbReference type="FunFam" id="3.30.70.270:FF:000001">
    <property type="entry name" value="Diguanylate cyclase domain protein"/>
    <property type="match status" value="1"/>
</dbReference>
<dbReference type="InterPro" id="IPR001633">
    <property type="entry name" value="EAL_dom"/>
</dbReference>
<dbReference type="InterPro" id="IPR043128">
    <property type="entry name" value="Rev_trsase/Diguanyl_cyclase"/>
</dbReference>
<dbReference type="Gene3D" id="3.30.450.20">
    <property type="entry name" value="PAS domain"/>
    <property type="match status" value="1"/>
</dbReference>
<reference evidence="4 5" key="1">
    <citation type="submission" date="2016-02" db="EMBL/GenBank/DDBJ databases">
        <authorList>
            <person name="Wen L."/>
            <person name="He K."/>
            <person name="Yang H."/>
        </authorList>
    </citation>
    <scope>NUCLEOTIDE SEQUENCE [LARGE SCALE GENOMIC DNA]</scope>
    <source>
        <strain evidence="4">ShG14-8</strain>
    </source>
</reference>
<dbReference type="InterPro" id="IPR035919">
    <property type="entry name" value="EAL_sf"/>
</dbReference>
<feature type="domain" description="GGDEF" evidence="3">
    <location>
        <begin position="481"/>
        <end position="614"/>
    </location>
</feature>
<dbReference type="InterPro" id="IPR035965">
    <property type="entry name" value="PAS-like_dom_sf"/>
</dbReference>
<feature type="domain" description="EAL" evidence="2">
    <location>
        <begin position="624"/>
        <end position="873"/>
    </location>
</feature>
<feature type="transmembrane region" description="Helical" evidence="1">
    <location>
        <begin position="236"/>
        <end position="256"/>
    </location>
</feature>
<gene>
    <name evidence="4" type="ORF">AWT59_0854</name>
</gene>
<dbReference type="PATRIC" id="fig|1796491.3.peg.935"/>
<dbReference type="CDD" id="cd01948">
    <property type="entry name" value="EAL"/>
    <property type="match status" value="1"/>
</dbReference>
<dbReference type="InterPro" id="IPR029787">
    <property type="entry name" value="Nucleotide_cyclase"/>
</dbReference>
<dbReference type="SMART" id="SM00052">
    <property type="entry name" value="EAL"/>
    <property type="match status" value="1"/>
</dbReference>
<dbReference type="PANTHER" id="PTHR44757">
    <property type="entry name" value="DIGUANYLATE CYCLASE DGCP"/>
    <property type="match status" value="1"/>
</dbReference>
<dbReference type="InterPro" id="IPR052155">
    <property type="entry name" value="Biofilm_reg_signaling"/>
</dbReference>
<dbReference type="Gene3D" id="3.20.20.450">
    <property type="entry name" value="EAL domain"/>
    <property type="match status" value="1"/>
</dbReference>
<dbReference type="EMBL" id="LSLI01000013">
    <property type="protein sequence ID" value="KXS33011.1"/>
    <property type="molecule type" value="Genomic_DNA"/>
</dbReference>
<dbReference type="Pfam" id="PF00990">
    <property type="entry name" value="GGDEF"/>
    <property type="match status" value="1"/>
</dbReference>
<dbReference type="Pfam" id="PF00563">
    <property type="entry name" value="EAL"/>
    <property type="match status" value="1"/>
</dbReference>
<keyword evidence="1" id="KW-0472">Membrane</keyword>
<dbReference type="Proteomes" id="UP000070578">
    <property type="component" value="Unassembled WGS sequence"/>
</dbReference>
<dbReference type="SUPFAM" id="SSF55785">
    <property type="entry name" value="PYP-like sensor domain (PAS domain)"/>
    <property type="match status" value="1"/>
</dbReference>
<evidence type="ECO:0000313" key="5">
    <source>
        <dbReference type="Proteomes" id="UP000070578"/>
    </source>
</evidence>
<dbReference type="PROSITE" id="PS50887">
    <property type="entry name" value="GGDEF"/>
    <property type="match status" value="1"/>
</dbReference>
<dbReference type="InterPro" id="IPR000014">
    <property type="entry name" value="PAS"/>
</dbReference>
<evidence type="ECO:0000259" key="2">
    <source>
        <dbReference type="PROSITE" id="PS50883"/>
    </source>
</evidence>
<dbReference type="GO" id="GO:0003824">
    <property type="term" value="F:catalytic activity"/>
    <property type="evidence" value="ECO:0007669"/>
    <property type="project" value="UniProtKB-ARBA"/>
</dbReference>
<dbReference type="Gene3D" id="3.30.70.270">
    <property type="match status" value="1"/>
</dbReference>
<evidence type="ECO:0000256" key="1">
    <source>
        <dbReference type="SAM" id="Phobius"/>
    </source>
</evidence>
<evidence type="ECO:0000259" key="3">
    <source>
        <dbReference type="PROSITE" id="PS50887"/>
    </source>
</evidence>
<name>A0A139BVL2_9PROT</name>
<protein>
    <submittedName>
        <fullName evidence="4">Putative diguanylate cyclase/phosphodiesterase (GGDEF &amp; EAL domains) with PAS/PAC sensor(S)</fullName>
    </submittedName>
</protein>
<dbReference type="CDD" id="cd01949">
    <property type="entry name" value="GGDEF"/>
    <property type="match status" value="1"/>
</dbReference>
<dbReference type="AlphaFoldDB" id="A0A139BVL2"/>
<reference evidence="4 5" key="2">
    <citation type="submission" date="2016-03" db="EMBL/GenBank/DDBJ databases">
        <title>New uncultured bacterium of the family Gallionellaceae from acid mine drainage: description and reconstruction of genome based on metagenomic analysis of microbial community.</title>
        <authorList>
            <person name="Kadnikov V."/>
            <person name="Ivasenko D."/>
            <person name="Beletsky A."/>
            <person name="Mardanov A."/>
            <person name="Danilova E."/>
            <person name="Pimenov N."/>
            <person name="Karnachuk O."/>
            <person name="Ravin N."/>
        </authorList>
    </citation>
    <scope>NUCLEOTIDE SEQUENCE [LARGE SCALE GENOMIC DNA]</scope>
    <source>
        <strain evidence="4">ShG14-8</strain>
    </source>
</reference>